<dbReference type="AlphaFoldDB" id="A0A1A9VE55"/>
<keyword evidence="1" id="KW-0175">Coiled coil</keyword>
<protein>
    <submittedName>
        <fullName evidence="2">Uncharacterized protein</fullName>
    </submittedName>
</protein>
<keyword evidence="3" id="KW-1185">Reference proteome</keyword>
<evidence type="ECO:0000256" key="1">
    <source>
        <dbReference type="SAM" id="Coils"/>
    </source>
</evidence>
<dbReference type="Proteomes" id="UP000078200">
    <property type="component" value="Unassembled WGS sequence"/>
</dbReference>
<organism evidence="2 3">
    <name type="scientific">Glossina austeni</name>
    <name type="common">Savannah tsetse fly</name>
    <dbReference type="NCBI Taxonomy" id="7395"/>
    <lineage>
        <taxon>Eukaryota</taxon>
        <taxon>Metazoa</taxon>
        <taxon>Ecdysozoa</taxon>
        <taxon>Arthropoda</taxon>
        <taxon>Hexapoda</taxon>
        <taxon>Insecta</taxon>
        <taxon>Pterygota</taxon>
        <taxon>Neoptera</taxon>
        <taxon>Endopterygota</taxon>
        <taxon>Diptera</taxon>
        <taxon>Brachycera</taxon>
        <taxon>Muscomorpha</taxon>
        <taxon>Hippoboscoidea</taxon>
        <taxon>Glossinidae</taxon>
        <taxon>Glossina</taxon>
    </lineage>
</organism>
<feature type="coiled-coil region" evidence="1">
    <location>
        <begin position="92"/>
        <end position="119"/>
    </location>
</feature>
<reference evidence="2" key="1">
    <citation type="submission" date="2020-05" db="UniProtKB">
        <authorList>
            <consortium name="EnsemblMetazoa"/>
        </authorList>
    </citation>
    <scope>IDENTIFICATION</scope>
    <source>
        <strain evidence="2">TTRI</strain>
    </source>
</reference>
<accession>A0A1A9VE55</accession>
<evidence type="ECO:0000313" key="2">
    <source>
        <dbReference type="EnsemblMetazoa" id="GAUT034386-PA"/>
    </source>
</evidence>
<name>A0A1A9VE55_GLOAU</name>
<dbReference type="EnsemblMetazoa" id="GAUT034386-RA">
    <property type="protein sequence ID" value="GAUT034386-PA"/>
    <property type="gene ID" value="GAUT034386"/>
</dbReference>
<dbReference type="VEuPathDB" id="VectorBase:GAUT034386"/>
<proteinExistence type="predicted"/>
<sequence length="131" mass="14218">MRCQGLCGKIYHLSTKCSGLNINTDSENEGLGQNQVAQARDNVAGMDVQDTAQIDERITTPVGNLDITNINIVSPDIFSDELYNSGPSTSAHTRLIEQLKKANAEKDELQRRLAAYEGQAVGPQPDSNGRT</sequence>
<evidence type="ECO:0000313" key="3">
    <source>
        <dbReference type="Proteomes" id="UP000078200"/>
    </source>
</evidence>